<organism evidence="1 2">
    <name type="scientific">Artomyces pyxidatus</name>
    <dbReference type="NCBI Taxonomy" id="48021"/>
    <lineage>
        <taxon>Eukaryota</taxon>
        <taxon>Fungi</taxon>
        <taxon>Dikarya</taxon>
        <taxon>Basidiomycota</taxon>
        <taxon>Agaricomycotina</taxon>
        <taxon>Agaricomycetes</taxon>
        <taxon>Russulales</taxon>
        <taxon>Auriscalpiaceae</taxon>
        <taxon>Artomyces</taxon>
    </lineage>
</organism>
<reference evidence="1" key="2">
    <citation type="journal article" date="2022" name="New Phytol.">
        <title>Evolutionary transition to the ectomycorrhizal habit in the genomes of a hyperdiverse lineage of mushroom-forming fungi.</title>
        <authorList>
            <person name="Looney B."/>
            <person name="Miyauchi S."/>
            <person name="Morin E."/>
            <person name="Drula E."/>
            <person name="Courty P.E."/>
            <person name="Kohler A."/>
            <person name="Kuo A."/>
            <person name="LaButti K."/>
            <person name="Pangilinan J."/>
            <person name="Lipzen A."/>
            <person name="Riley R."/>
            <person name="Andreopoulos W."/>
            <person name="He G."/>
            <person name="Johnson J."/>
            <person name="Nolan M."/>
            <person name="Tritt A."/>
            <person name="Barry K.W."/>
            <person name="Grigoriev I.V."/>
            <person name="Nagy L.G."/>
            <person name="Hibbett D."/>
            <person name="Henrissat B."/>
            <person name="Matheny P.B."/>
            <person name="Labbe J."/>
            <person name="Martin F.M."/>
        </authorList>
    </citation>
    <scope>NUCLEOTIDE SEQUENCE</scope>
    <source>
        <strain evidence="1">HHB10654</strain>
    </source>
</reference>
<protein>
    <submittedName>
        <fullName evidence="1">Uncharacterized protein</fullName>
    </submittedName>
</protein>
<proteinExistence type="predicted"/>
<evidence type="ECO:0000313" key="1">
    <source>
        <dbReference type="EMBL" id="KAI0065141.1"/>
    </source>
</evidence>
<dbReference type="Proteomes" id="UP000814140">
    <property type="component" value="Unassembled WGS sequence"/>
</dbReference>
<accession>A0ACB8TAF6</accession>
<evidence type="ECO:0000313" key="2">
    <source>
        <dbReference type="Proteomes" id="UP000814140"/>
    </source>
</evidence>
<keyword evidence="2" id="KW-1185">Reference proteome</keyword>
<dbReference type="EMBL" id="MU277196">
    <property type="protein sequence ID" value="KAI0065141.1"/>
    <property type="molecule type" value="Genomic_DNA"/>
</dbReference>
<reference evidence="1" key="1">
    <citation type="submission" date="2021-03" db="EMBL/GenBank/DDBJ databases">
        <authorList>
            <consortium name="DOE Joint Genome Institute"/>
            <person name="Ahrendt S."/>
            <person name="Looney B.P."/>
            <person name="Miyauchi S."/>
            <person name="Morin E."/>
            <person name="Drula E."/>
            <person name="Courty P.E."/>
            <person name="Chicoki N."/>
            <person name="Fauchery L."/>
            <person name="Kohler A."/>
            <person name="Kuo A."/>
            <person name="Labutti K."/>
            <person name="Pangilinan J."/>
            <person name="Lipzen A."/>
            <person name="Riley R."/>
            <person name="Andreopoulos W."/>
            <person name="He G."/>
            <person name="Johnson J."/>
            <person name="Barry K.W."/>
            <person name="Grigoriev I.V."/>
            <person name="Nagy L."/>
            <person name="Hibbett D."/>
            <person name="Henrissat B."/>
            <person name="Matheny P.B."/>
            <person name="Labbe J."/>
            <person name="Martin F."/>
        </authorList>
    </citation>
    <scope>NUCLEOTIDE SEQUENCE</scope>
    <source>
        <strain evidence="1">HHB10654</strain>
    </source>
</reference>
<name>A0ACB8TAF6_9AGAM</name>
<gene>
    <name evidence="1" type="ORF">BV25DRAFT_140206</name>
</gene>
<comment type="caution">
    <text evidence="1">The sequence shown here is derived from an EMBL/GenBank/DDBJ whole genome shotgun (WGS) entry which is preliminary data.</text>
</comment>
<sequence length="1202" mass="134963">MPGWETSKPPPLPERRVGLGFNLLEDKEENTRQGIQPRFHDHQSLNDEDGAESLYDDDDDDDDEEREEREDDEEMTTEGSLAEASDESTAYLQSLIQSRHVRFEQSGDERGRSSSSLPNPWDRDYMNGGHQSRRNEPSLPDGHLRHEESERRRRDALLGIVNELENGAYSGDQYTESDEPSDSEYTGQQGLAISPSTEFADRAYGGRGSSLYFSPRARAGSGPGPPPPRDAPQPSPRQYERSVNHRRAPDEPSSDDVDSPSASEYTDDDNRDERFNDDRTPRLSSSKRQFQDAARSRDIPRARYSRDPSNASGSQHYPSPGIVIHPPSRPTSETILSEGSSYLAAGSHIQEHARDQRPPPSRSPVVQGQSKSFSTAIPKPRSIETPAQGTQMPGTRRRSRHGESTNRTSKDHFVSETYSLHENLGLAEAREREAFGLPLSSPESDRRLPQLDSASSIASGRWQDGEEEISLGAEAIFEQLASRRNATGMRNPGTIGVSRGPSKQASERTQYRSDATGPPPSHSQQTGVSETSSTYSIYQEEVPSRPWQQRERDAHVLEASETRTWRSTLSSSAYRSLLERYGETEMQRQEVIWEISEAEQTFVKRLRTIVHLFILPLRMKDSVTWLDGVPTEAARLFDWLEDIINLHSQISSSLRATISGQYPMVTRVAEVIRSFIPRLEVHQPYLVRVEEVALLIERMTREPGNDFGEFIRIQQEQDECRGWNIETFLVEPVNRLVEYPASFRRLWELTPRSHLDHLSTFSLLHSTETMIRVMREVKIREEEYELVKDRLGRIQGLPSSIPIASRERRLLARGRLLREYTNEYLRGIGNTEVPGHQLGDQYLRPPGGSTRAAERMSSRQSKLITALQSRNGTSLRSGSTRSTASSMFSADTHLTTSSSTTPPITPVSPPQYDNFMAPKSPWDDRYTTPQSTLVNMRRTETLRQSLLHTLVFSDLIILASSVRDTSRPGEANTSLDSWRLLEDVGISRILGVSGDADKIVLDLLPMDISDLDSGIIPESAPVTSIAISIPQVSSSGERLQAAAMADIRRMWVSAFQQCSQHTLRALSFPTQSGKYLARGPNVDWEEDSRQSVMAILASGLPLPKSPSLQLQEVVRGRGGDDIQQEREERGWWSLRFQQVLRELQRASDISANARNALSLGGSNGEGPRKRPGVSHPRPLRLSSLSSSESLAREEHPRPNTRN</sequence>